<sequence length="64" mass="7426">MSPHLERWLRFAREDLRMAELAFDDGIYNQACFHAHPAIEKALKGLLEARGQAPPRTHKLEESR</sequence>
<reference evidence="3" key="1">
    <citation type="submission" date="2017-09" db="EMBL/GenBank/DDBJ databases">
        <title>Metaegenomics of thermophilic ammonia-oxidizing enrichment culture.</title>
        <authorList>
            <person name="Kato S."/>
            <person name="Suzuki K."/>
        </authorList>
    </citation>
    <scope>NUCLEOTIDE SEQUENCE [LARGE SCALE GENOMIC DNA]</scope>
</reference>
<accession>A0A2H5YA10</accession>
<feature type="domain" description="HEPN" evidence="1">
    <location>
        <begin position="9"/>
        <end position="64"/>
    </location>
</feature>
<gene>
    <name evidence="2" type="ORF">HRbin22_02520</name>
</gene>
<organism evidence="2 3">
    <name type="scientific">Candidatus Thermoflexus japonica</name>
    <dbReference type="NCBI Taxonomy" id="2035417"/>
    <lineage>
        <taxon>Bacteria</taxon>
        <taxon>Bacillati</taxon>
        <taxon>Chloroflexota</taxon>
        <taxon>Thermoflexia</taxon>
        <taxon>Thermoflexales</taxon>
        <taxon>Thermoflexaceae</taxon>
        <taxon>Thermoflexus</taxon>
    </lineage>
</organism>
<evidence type="ECO:0000313" key="3">
    <source>
        <dbReference type="Proteomes" id="UP000236642"/>
    </source>
</evidence>
<name>A0A2H5YA10_9CHLR</name>
<dbReference type="Gene3D" id="1.20.120.330">
    <property type="entry name" value="Nucleotidyltransferases domain 2"/>
    <property type="match status" value="1"/>
</dbReference>
<proteinExistence type="predicted"/>
<dbReference type="EMBL" id="BEHY01000137">
    <property type="protein sequence ID" value="GBD10253.1"/>
    <property type="molecule type" value="Genomic_DNA"/>
</dbReference>
<dbReference type="PROSITE" id="PS50910">
    <property type="entry name" value="HEPN"/>
    <property type="match status" value="1"/>
</dbReference>
<dbReference type="Proteomes" id="UP000236642">
    <property type="component" value="Unassembled WGS sequence"/>
</dbReference>
<dbReference type="SUPFAM" id="SSF81593">
    <property type="entry name" value="Nucleotidyltransferase substrate binding subunit/domain"/>
    <property type="match status" value="1"/>
</dbReference>
<evidence type="ECO:0000313" key="2">
    <source>
        <dbReference type="EMBL" id="GBD10253.1"/>
    </source>
</evidence>
<dbReference type="AlphaFoldDB" id="A0A2H5YA10"/>
<comment type="caution">
    <text evidence="2">The sequence shown here is derived from an EMBL/GenBank/DDBJ whole genome shotgun (WGS) entry which is preliminary data.</text>
</comment>
<evidence type="ECO:0000259" key="1">
    <source>
        <dbReference type="PROSITE" id="PS50910"/>
    </source>
</evidence>
<protein>
    <recommendedName>
        <fullName evidence="1">HEPN domain-containing protein</fullName>
    </recommendedName>
</protein>
<dbReference type="Pfam" id="PF05168">
    <property type="entry name" value="HEPN"/>
    <property type="match status" value="1"/>
</dbReference>
<dbReference type="InterPro" id="IPR007842">
    <property type="entry name" value="HEPN_dom"/>
</dbReference>